<protein>
    <recommendedName>
        <fullName evidence="3">F-box domain-containing protein</fullName>
    </recommendedName>
</protein>
<evidence type="ECO:0000313" key="2">
    <source>
        <dbReference type="Proteomes" id="UP001063166"/>
    </source>
</evidence>
<sequence length="455" mass="50617">MSRHKPSMPVLVQDILLRILCSCDITTVLTATPVNRTFHALATSKYVWLGLLFDLHRRGFIDLRPGQRLKDFSKDELVGLAKRAVHGPRTWATSDPNDLPAISRQVVLKNNIQRVAGVLHWVNDPQLLPGGRFLLFQNRGTLECRSIIEDRSIWEYKSKARWTSSTVQMYTSDMIYGGEAVILLLGIRTYESERKNFLEVVRLDLNTGLATSLLLKAAPDTSYDNPFRCVKVRGDFAVAAMNSQDGIFMTVQISTGNSSILHSSPVFDIDLITDHVVMSGPSAPEVDSGHCHLRIWPSRALVACDEEYASLDTIDPVVNITIDVSSVSYRSVGLASHLSPLSDSTCIIWAVFSAPSSSFVYKYRARYSPSQVLSVTPLSSWGRQENVRRRARNGFSISFAGAVDLWENENVTVLPLAGIDKPLRLPAVERVHISAYSGAIAYATGDLRIIINYYE</sequence>
<dbReference type="InterPro" id="IPR036047">
    <property type="entry name" value="F-box-like_dom_sf"/>
</dbReference>
<evidence type="ECO:0008006" key="3">
    <source>
        <dbReference type="Google" id="ProtNLM"/>
    </source>
</evidence>
<reference evidence="1" key="1">
    <citation type="submission" date="2022-07" db="EMBL/GenBank/DDBJ databases">
        <title>The genome of Lyophyllum shimeji provides insight into the initial evolution of ectomycorrhizal fungal genome.</title>
        <authorList>
            <person name="Kobayashi Y."/>
            <person name="Shibata T."/>
            <person name="Hirakawa H."/>
            <person name="Shigenobu S."/>
            <person name="Nishiyama T."/>
            <person name="Yamada A."/>
            <person name="Hasebe M."/>
            <person name="Kawaguchi M."/>
        </authorList>
    </citation>
    <scope>NUCLEOTIDE SEQUENCE</scope>
    <source>
        <strain evidence="1">AT787</strain>
    </source>
</reference>
<accession>A0A9P3PR03</accession>
<dbReference type="SUPFAM" id="SSF81383">
    <property type="entry name" value="F-box domain"/>
    <property type="match status" value="1"/>
</dbReference>
<dbReference type="EMBL" id="BRPK01000007">
    <property type="protein sequence ID" value="GLB39993.1"/>
    <property type="molecule type" value="Genomic_DNA"/>
</dbReference>
<gene>
    <name evidence="1" type="ORF">LshimejAT787_0705030</name>
</gene>
<evidence type="ECO:0000313" key="1">
    <source>
        <dbReference type="EMBL" id="GLB39993.1"/>
    </source>
</evidence>
<dbReference type="OrthoDB" id="3034290at2759"/>
<proteinExistence type="predicted"/>
<dbReference type="AlphaFoldDB" id="A0A9P3PR03"/>
<comment type="caution">
    <text evidence="1">The sequence shown here is derived from an EMBL/GenBank/DDBJ whole genome shotgun (WGS) entry which is preliminary data.</text>
</comment>
<name>A0A9P3PR03_LYOSH</name>
<keyword evidence="2" id="KW-1185">Reference proteome</keyword>
<dbReference type="Proteomes" id="UP001063166">
    <property type="component" value="Unassembled WGS sequence"/>
</dbReference>
<organism evidence="1 2">
    <name type="scientific">Lyophyllum shimeji</name>
    <name type="common">Hon-shimeji</name>
    <name type="synonym">Tricholoma shimeji</name>
    <dbReference type="NCBI Taxonomy" id="47721"/>
    <lineage>
        <taxon>Eukaryota</taxon>
        <taxon>Fungi</taxon>
        <taxon>Dikarya</taxon>
        <taxon>Basidiomycota</taxon>
        <taxon>Agaricomycotina</taxon>
        <taxon>Agaricomycetes</taxon>
        <taxon>Agaricomycetidae</taxon>
        <taxon>Agaricales</taxon>
        <taxon>Tricholomatineae</taxon>
        <taxon>Lyophyllaceae</taxon>
        <taxon>Lyophyllum</taxon>
    </lineage>
</organism>